<dbReference type="PANTHER" id="PTHR43861">
    <property type="entry name" value="TRANS-ACONITATE 2-METHYLTRANSFERASE-RELATED"/>
    <property type="match status" value="1"/>
</dbReference>
<dbReference type="CDD" id="cd02440">
    <property type="entry name" value="AdoMet_MTases"/>
    <property type="match status" value="1"/>
</dbReference>
<comment type="caution">
    <text evidence="3">The sequence shown here is derived from an EMBL/GenBank/DDBJ whole genome shotgun (WGS) entry which is preliminary data.</text>
</comment>
<evidence type="ECO:0000259" key="2">
    <source>
        <dbReference type="Pfam" id="PF13649"/>
    </source>
</evidence>
<keyword evidence="3" id="KW-0489">Methyltransferase</keyword>
<evidence type="ECO:0000313" key="4">
    <source>
        <dbReference type="Proteomes" id="UP000824160"/>
    </source>
</evidence>
<reference evidence="3" key="2">
    <citation type="journal article" date="2021" name="PeerJ">
        <title>Extensive microbial diversity within the chicken gut microbiome revealed by metagenomics and culture.</title>
        <authorList>
            <person name="Gilroy R."/>
            <person name="Ravi A."/>
            <person name="Getino M."/>
            <person name="Pursley I."/>
            <person name="Horton D.L."/>
            <person name="Alikhan N.F."/>
            <person name="Baker D."/>
            <person name="Gharbi K."/>
            <person name="Hall N."/>
            <person name="Watson M."/>
            <person name="Adriaenssens E.M."/>
            <person name="Foster-Nyarko E."/>
            <person name="Jarju S."/>
            <person name="Secka A."/>
            <person name="Antonio M."/>
            <person name="Oren A."/>
            <person name="Chaudhuri R.R."/>
            <person name="La Ragione R."/>
            <person name="Hildebrand F."/>
            <person name="Pallen M.J."/>
        </authorList>
    </citation>
    <scope>NUCLEOTIDE SEQUENCE</scope>
    <source>
        <strain evidence="3">ChiBcec7-5410</strain>
    </source>
</reference>
<organism evidence="3 4">
    <name type="scientific">Candidatus Faecivivens stercoripullorum</name>
    <dbReference type="NCBI Taxonomy" id="2840805"/>
    <lineage>
        <taxon>Bacteria</taxon>
        <taxon>Bacillati</taxon>
        <taxon>Bacillota</taxon>
        <taxon>Clostridia</taxon>
        <taxon>Eubacteriales</taxon>
        <taxon>Oscillospiraceae</taxon>
        <taxon>Oscillospiraceae incertae sedis</taxon>
        <taxon>Candidatus Faecivivens</taxon>
    </lineage>
</organism>
<dbReference type="EMBL" id="DVLW01000194">
    <property type="protein sequence ID" value="HIT94944.1"/>
    <property type="molecule type" value="Genomic_DNA"/>
</dbReference>
<dbReference type="Gene3D" id="3.40.50.150">
    <property type="entry name" value="Vaccinia Virus protein VP39"/>
    <property type="match status" value="1"/>
</dbReference>
<dbReference type="AlphaFoldDB" id="A0A9D1KS53"/>
<gene>
    <name evidence="3" type="ORF">IAC43_07135</name>
</gene>
<dbReference type="Gene3D" id="2.20.25.110">
    <property type="entry name" value="S-adenosyl-L-methionine-dependent methyltransferases"/>
    <property type="match status" value="1"/>
</dbReference>
<dbReference type="InterPro" id="IPR041698">
    <property type="entry name" value="Methyltransf_25"/>
</dbReference>
<evidence type="ECO:0000313" key="3">
    <source>
        <dbReference type="EMBL" id="HIT94944.1"/>
    </source>
</evidence>
<accession>A0A9D1KS53</accession>
<dbReference type="Proteomes" id="UP000824160">
    <property type="component" value="Unassembled WGS sequence"/>
</dbReference>
<dbReference type="Pfam" id="PF13649">
    <property type="entry name" value="Methyltransf_25"/>
    <property type="match status" value="1"/>
</dbReference>
<proteinExistence type="predicted"/>
<dbReference type="SUPFAM" id="SSF53335">
    <property type="entry name" value="S-adenosyl-L-methionine-dependent methyltransferases"/>
    <property type="match status" value="1"/>
</dbReference>
<evidence type="ECO:0000256" key="1">
    <source>
        <dbReference type="ARBA" id="ARBA00022679"/>
    </source>
</evidence>
<dbReference type="InterPro" id="IPR029063">
    <property type="entry name" value="SAM-dependent_MTases_sf"/>
</dbReference>
<name>A0A9D1KS53_9FIRM</name>
<dbReference type="GO" id="GO:0008168">
    <property type="term" value="F:methyltransferase activity"/>
    <property type="evidence" value="ECO:0007669"/>
    <property type="project" value="UniProtKB-KW"/>
</dbReference>
<feature type="domain" description="Methyltransferase" evidence="2">
    <location>
        <begin position="42"/>
        <end position="136"/>
    </location>
</feature>
<keyword evidence="1" id="KW-0808">Transferase</keyword>
<dbReference type="GO" id="GO:0032259">
    <property type="term" value="P:methylation"/>
    <property type="evidence" value="ECO:0007669"/>
    <property type="project" value="UniProtKB-KW"/>
</dbReference>
<sequence>MSGYVSFAGVYDRLTLEIDYPARGRYFDECIRRHGGKKGVLLDMGCGTGSMCEVMAGLGYDVMGADDSYEMLTEAMNKRMQSGADIVYVAQSMTELDLPGKVDVIISTLDSLNHLTEYADFDRAIERAALFLEKDGVFVFDVNSVYKHERILAGNTFVYDLDDIYCVWQNTPGEGYLTEMDLDIFVQDEDGAYTRMEDHFAERGYTHEQITASLQKHGLKLCAVYHADSFDPPREDSQRLIYVAKHA</sequence>
<protein>
    <submittedName>
        <fullName evidence="3">Class I SAM-dependent methyltransferase</fullName>
    </submittedName>
</protein>
<reference evidence="3" key="1">
    <citation type="submission" date="2020-10" db="EMBL/GenBank/DDBJ databases">
        <authorList>
            <person name="Gilroy R."/>
        </authorList>
    </citation>
    <scope>NUCLEOTIDE SEQUENCE</scope>
    <source>
        <strain evidence="3">ChiBcec7-5410</strain>
    </source>
</reference>